<dbReference type="Gene3D" id="2.40.50.140">
    <property type="entry name" value="Nucleic acid-binding proteins"/>
    <property type="match status" value="1"/>
</dbReference>
<keyword evidence="7" id="KW-0378">Hydrolase</keyword>
<evidence type="ECO:0000256" key="11">
    <source>
        <dbReference type="SAM" id="MobiDB-lite"/>
    </source>
</evidence>
<comment type="pathway">
    <text evidence="1">mRNA processing; mRNA capping.</text>
</comment>
<dbReference type="EMBL" id="MN739000">
    <property type="protein sequence ID" value="QHT34479.1"/>
    <property type="molecule type" value="Genomic_DNA"/>
</dbReference>
<dbReference type="SUPFAM" id="SSF55154">
    <property type="entry name" value="CYTH-like phosphatases"/>
    <property type="match status" value="1"/>
</dbReference>
<feature type="domain" description="MRNA cap 0 methyltransferase" evidence="12">
    <location>
        <begin position="758"/>
        <end position="1089"/>
    </location>
</feature>
<dbReference type="SUPFAM" id="SSF50249">
    <property type="entry name" value="Nucleic acid-binding proteins"/>
    <property type="match status" value="1"/>
</dbReference>
<dbReference type="PANTHER" id="PTHR12189">
    <property type="entry name" value="MRNA GUANINE-7- METHYLTRANSFERASE"/>
    <property type="match status" value="1"/>
</dbReference>
<evidence type="ECO:0000256" key="2">
    <source>
        <dbReference type="ARBA" id="ARBA00022603"/>
    </source>
</evidence>
<dbReference type="GO" id="GO:0005634">
    <property type="term" value="C:nucleus"/>
    <property type="evidence" value="ECO:0007669"/>
    <property type="project" value="TreeGrafter"/>
</dbReference>
<dbReference type="GO" id="GO:0004482">
    <property type="term" value="F:mRNA 5'-cap (guanine-N7-)-methyltransferase activity"/>
    <property type="evidence" value="ECO:0007669"/>
    <property type="project" value="InterPro"/>
</dbReference>
<dbReference type="GO" id="GO:0140818">
    <property type="term" value="F:mRNA 5'-triphosphate monophosphatase activity"/>
    <property type="evidence" value="ECO:0007669"/>
    <property type="project" value="UniProtKB-EC"/>
</dbReference>
<dbReference type="GO" id="GO:0004651">
    <property type="term" value="F:polynucleotide 5'-phosphatase activity"/>
    <property type="evidence" value="ECO:0007669"/>
    <property type="project" value="InterPro"/>
</dbReference>
<dbReference type="Pfam" id="PF03133">
    <property type="entry name" value="TTL"/>
    <property type="match status" value="1"/>
</dbReference>
<dbReference type="InterPro" id="IPR004344">
    <property type="entry name" value="TTL/TTLL_fam"/>
</dbReference>
<keyword evidence="2" id="KW-0489">Methyltransferase</keyword>
<dbReference type="Gene3D" id="3.30.470.20">
    <property type="entry name" value="ATP-grasp fold, B domain"/>
    <property type="match status" value="1"/>
</dbReference>
<dbReference type="UniPathway" id="UPA00922"/>
<comment type="catalytic activity">
    <reaction evidence="10">
        <text>a 5'-end triphospho-ribonucleoside in mRNA + H2O = a 5'-end diphospho-ribonucleoside in mRNA + phosphate + H(+)</text>
        <dbReference type="Rhea" id="RHEA:67004"/>
        <dbReference type="Rhea" id="RHEA-COMP:17164"/>
        <dbReference type="Rhea" id="RHEA-COMP:17165"/>
        <dbReference type="ChEBI" id="CHEBI:15377"/>
        <dbReference type="ChEBI" id="CHEBI:15378"/>
        <dbReference type="ChEBI" id="CHEBI:43474"/>
        <dbReference type="ChEBI" id="CHEBI:167616"/>
        <dbReference type="ChEBI" id="CHEBI:167618"/>
        <dbReference type="EC" id="3.6.1.74"/>
    </reaction>
    <physiologicalReaction direction="left-to-right" evidence="10">
        <dbReference type="Rhea" id="RHEA:67005"/>
    </physiologicalReaction>
</comment>
<evidence type="ECO:0000313" key="13">
    <source>
        <dbReference type="EMBL" id="QHT34479.1"/>
    </source>
</evidence>
<dbReference type="GO" id="GO:0004484">
    <property type="term" value="F:mRNA guanylyltransferase activity"/>
    <property type="evidence" value="ECO:0007669"/>
    <property type="project" value="InterPro"/>
</dbReference>
<dbReference type="InterPro" id="IPR001339">
    <property type="entry name" value="mRNA_cap_enzyme_adenylation"/>
</dbReference>
<feature type="region of interest" description="Disordered" evidence="11">
    <location>
        <begin position="1860"/>
        <end position="1924"/>
    </location>
</feature>
<dbReference type="Pfam" id="PF03291">
    <property type="entry name" value="mRNA_G-N7_MeTrfase"/>
    <property type="match status" value="1"/>
</dbReference>
<keyword evidence="6" id="KW-0547">Nucleotide-binding</keyword>
<dbReference type="GO" id="GO:0003723">
    <property type="term" value="F:RNA binding"/>
    <property type="evidence" value="ECO:0007669"/>
    <property type="project" value="UniProtKB-KW"/>
</dbReference>
<evidence type="ECO:0000256" key="6">
    <source>
        <dbReference type="ARBA" id="ARBA00022741"/>
    </source>
</evidence>
<dbReference type="PROSITE" id="PS51221">
    <property type="entry name" value="TTL"/>
    <property type="match status" value="1"/>
</dbReference>
<keyword evidence="9" id="KW-0342">GTP-binding</keyword>
<dbReference type="SUPFAM" id="SSF53335">
    <property type="entry name" value="S-adenosyl-L-methionine-dependent methyltransferases"/>
    <property type="match status" value="2"/>
</dbReference>
<feature type="compositionally biased region" description="Basic and acidic residues" evidence="11">
    <location>
        <begin position="1874"/>
        <end position="1891"/>
    </location>
</feature>
<sequence>MPASASSGTKSKIQEKQNEDKEKFDNIVKLYLDAVKKEQKQKDSDSASTTELEVRFGTMKQSAPLTKDNVTNIIKKLKSLNFSQSSEEYSLRIFLNDSDVRIQIDSFSIIQNFCIDNTIDDKKNAKMITKKNMEQTVAREDGSEYKSDVRPVDNLDFDFRVSLQSERDIGKEQREKIISGWKSTGKNFRYIRRTTFTHPDSPVKIDISIVKDTFSSSSSSKKSYGDFKTSNIMKGEEKYEVEIEVDNSIVMDSGISLEGLLKRLREGIKLILSGIQSSNFPISNDEKRSVLDEYSKLIYGDVRPPSRLAFVGPSSVTLQIKNIAPAGLYKMPSIRKNYSVTDKADGLRKLLYVSNKGRIYLIDPLMNVQFTGLEAEIKAFHNTLIDGEHVLHDKDGNFINLYLAFDIYFMKGEGVRERSFYTSSKEHADKSRYSEMVKYIASIDAKPVIKVVQNPFVIQAKRFYFDDGGVFGAEEEGDTSSDKIFMLCKQCIETEYKYVTDGLIFTPCNTGVGGSAPGQVGPLDRKFTWALSFKWKPPQYNTVDFLVTTVKDDKTNRDKVVDKIGRGGINATNMLAQKQVESYKELVLKVGFDPSNRSNKIIPNACALIYEGAIEKMFGGSGEYKPIQFLPSNPYDVNAGTMEIKLNSEGDMVTEEGAEVFEDLTIVEFRYEFQEKKWVPLRIRYDKTAELRKTGKNFGNDYKTADSVWYSIHYPVTENIIKGVDKTISYEELAAASETSDITEKYYKSSDTRKEEELTHGLRDFHNKFVKSALIYELSKSGDTLIDFAVGKGGDLPKWKDSRLSFVYGIDVSRDNIENPVNGACARYVNFIRENSGKLDAMFVVGNTSRNIKNGSAFSNSSQLTREISNSVFGKGSVETLKKAGLTGVVANYGKGEQGFDISSIQFAVHYMFENEETLEGFARNICECTKKGGVFIGTTFNGKKVFELLKKNGIKKGESFSIFKGGDKSKKIIEIVKKYDDDLRFPPDENSLGYEIEVWQESINQYISEFLVNFEYFDGVMSKYGFEPFFLENRDGGIFSKSRASFEELFKIMKMYHSKNFAYSKALTMSNEEKTLSFLNDYFIYKKVRDVDCDNLKHAAVPVFPSSVSKTFALHDKQGLILTRLADILVDHKWKQVDINSPSADFAWVGATSDVNKTGFLRYEDSIYNIKTVVKNLLRGNGVKGYSTSDPDYPYSKNVITDKAQLYIELNKKCPEICKKYMAESWMLNDEKRNSEYSEKEGILIIKPLGVGAGGGEGIEYISSKEDLKEFIATHKKKQYLVSKYIRNPMLVEGKKFHLRMYFMVCMRPNKKSDWFMFDEGKIITAELPYKDADYKNKKIHDTHFKSTKKNRLFPDSSELGLDDKESKKIIQQMREVLRCAYDVYKPHIATTTESKYGFEVFGCDFMVTSDGSVKLLEINARHDYGVNDIEKENPEIYERFCGDFWEWVYKNAIEPMFLTNVEESEKYDSEHDRVVAVIEKGFPFVERFWTKDDVEAAYALIKTKVADVPLSLLKKEHYIDETSYSILAGNKETEEVNAFIREYVGANDNLKFKGGEFISIKSPDDAILDKDYLLVDYFTEPSKITVRIAKGEPSLEDHFNNGTLVEKALRLLKRKSIEPTDESLHEIIVHQSDERTESQESRINMKMSMIDGKDKKVYLSSAENAYVYVIIWKLLFPEMSPEDFSSVKILDGAGGYGSRLMAAIMMNASYVGVEPNPLSSPGFSKMIEMFGSSEKQKMLEDGLPGAVGVENLPFGWADIVMFSPPMWGKEVYNDDTVKNQSTNMFNNEKMWLKEFLHASIEVLWSRLRVGGYIVFQSVRYDYIGEHMIKEHVEKQKDAEFKGILSRVTTGGRYKPNWVWQKTNGSSASESSVVEKENVKGEEEKGKGEGADAPDAPDAPESEIPKKKKKIVFEKNKTVKKKP</sequence>
<evidence type="ECO:0000259" key="12">
    <source>
        <dbReference type="PROSITE" id="PS51562"/>
    </source>
</evidence>
<keyword evidence="5" id="KW-0949">S-adenosyl-L-methionine</keyword>
<keyword evidence="3" id="KW-0507">mRNA processing</keyword>
<accession>A0A6C0F1R7</accession>
<evidence type="ECO:0000256" key="3">
    <source>
        <dbReference type="ARBA" id="ARBA00022664"/>
    </source>
</evidence>
<evidence type="ECO:0000256" key="7">
    <source>
        <dbReference type="ARBA" id="ARBA00022801"/>
    </source>
</evidence>
<proteinExistence type="predicted"/>
<dbReference type="SUPFAM" id="SSF56059">
    <property type="entry name" value="Glutathione synthetase ATP-binding domain-like"/>
    <property type="match status" value="1"/>
</dbReference>
<dbReference type="SUPFAM" id="SSF56091">
    <property type="entry name" value="DNA ligase/mRNA capping enzyme, catalytic domain"/>
    <property type="match status" value="1"/>
</dbReference>
<organism evidence="13">
    <name type="scientific">viral metagenome</name>
    <dbReference type="NCBI Taxonomy" id="1070528"/>
    <lineage>
        <taxon>unclassified sequences</taxon>
        <taxon>metagenomes</taxon>
        <taxon>organismal metagenomes</taxon>
    </lineage>
</organism>
<dbReference type="PROSITE" id="PS51562">
    <property type="entry name" value="RNA_CAP0_MT"/>
    <property type="match status" value="1"/>
</dbReference>
<dbReference type="PANTHER" id="PTHR12189:SF2">
    <property type="entry name" value="MRNA CAP GUANINE-N7 METHYLTRANSFERASE"/>
    <property type="match status" value="1"/>
</dbReference>
<dbReference type="GO" id="GO:0005524">
    <property type="term" value="F:ATP binding"/>
    <property type="evidence" value="ECO:0007669"/>
    <property type="project" value="InterPro"/>
</dbReference>
<dbReference type="InterPro" id="IPR012340">
    <property type="entry name" value="NA-bd_OB-fold"/>
</dbReference>
<evidence type="ECO:0000256" key="1">
    <source>
        <dbReference type="ARBA" id="ARBA00005129"/>
    </source>
</evidence>
<keyword evidence="8" id="KW-0694">RNA-binding</keyword>
<evidence type="ECO:0000256" key="4">
    <source>
        <dbReference type="ARBA" id="ARBA00022679"/>
    </source>
</evidence>
<dbReference type="InterPro" id="IPR029063">
    <property type="entry name" value="SAM-dependent_MTases_sf"/>
</dbReference>
<keyword evidence="4" id="KW-0808">Transferase</keyword>
<feature type="region of interest" description="Disordered" evidence="11">
    <location>
        <begin position="1"/>
        <end position="20"/>
    </location>
</feature>
<evidence type="ECO:0000256" key="9">
    <source>
        <dbReference type="ARBA" id="ARBA00023134"/>
    </source>
</evidence>
<dbReference type="InterPro" id="IPR033469">
    <property type="entry name" value="CYTH-like_dom_sf"/>
</dbReference>
<dbReference type="Gene3D" id="3.30.470.30">
    <property type="entry name" value="DNA ligase/mRNA capping enzyme"/>
    <property type="match status" value="1"/>
</dbReference>
<feature type="compositionally biased region" description="Polar residues" evidence="11">
    <location>
        <begin position="1"/>
        <end position="11"/>
    </location>
</feature>
<dbReference type="Gene3D" id="3.40.50.150">
    <property type="entry name" value="Vaccinia Virus protein VP39"/>
    <property type="match status" value="1"/>
</dbReference>
<evidence type="ECO:0000256" key="8">
    <source>
        <dbReference type="ARBA" id="ARBA00022884"/>
    </source>
</evidence>
<reference evidence="13" key="1">
    <citation type="journal article" date="2020" name="Nature">
        <title>Giant virus diversity and host interactions through global metagenomics.</title>
        <authorList>
            <person name="Schulz F."/>
            <person name="Roux S."/>
            <person name="Paez-Espino D."/>
            <person name="Jungbluth S."/>
            <person name="Walsh D.A."/>
            <person name="Denef V.J."/>
            <person name="McMahon K.D."/>
            <person name="Konstantinidis K.T."/>
            <person name="Eloe-Fadrosh E.A."/>
            <person name="Kyrpides N.C."/>
            <person name="Woyke T."/>
        </authorList>
    </citation>
    <scope>NUCLEOTIDE SEQUENCE</scope>
    <source>
        <strain evidence="13">GVMAG-M-3300009163-63</strain>
    </source>
</reference>
<dbReference type="GO" id="GO:0005525">
    <property type="term" value="F:GTP binding"/>
    <property type="evidence" value="ECO:0007669"/>
    <property type="project" value="UniProtKB-KW"/>
</dbReference>
<dbReference type="Gene3D" id="3.20.100.10">
    <property type="entry name" value="mRNA triphosphatase Cet1-like"/>
    <property type="match status" value="1"/>
</dbReference>
<name>A0A6C0F1R7_9ZZZZ</name>
<dbReference type="Pfam" id="PF01331">
    <property type="entry name" value="mRNA_cap_enzyme"/>
    <property type="match status" value="1"/>
</dbReference>
<protein>
    <recommendedName>
        <fullName evidence="12">mRNA cap 0 methyltransferase domain-containing protein</fullName>
    </recommendedName>
</protein>
<evidence type="ECO:0000256" key="10">
    <source>
        <dbReference type="ARBA" id="ARBA00047740"/>
    </source>
</evidence>
<dbReference type="InterPro" id="IPR037009">
    <property type="entry name" value="mRNA_triPase_Cet1_sf"/>
</dbReference>
<evidence type="ECO:0000256" key="5">
    <source>
        <dbReference type="ARBA" id="ARBA00022691"/>
    </source>
</evidence>
<dbReference type="InterPro" id="IPR004971">
    <property type="entry name" value="mRNA_G-N7_MeTrfase_dom"/>
</dbReference>
<dbReference type="InterPro" id="IPR039753">
    <property type="entry name" value="RG7MT1"/>
</dbReference>